<comment type="function">
    <text evidence="10">Catalyzes the synthesis of alpha-ribazole-5'-phosphate from nicotinate mononucleotide (NAMN) and 5,6-dimethylbenzimidazole (DMB).</text>
</comment>
<dbReference type="PANTHER" id="PTHR43463:SF1">
    <property type="entry name" value="NICOTINATE-NUCLEOTIDE--DIMETHYLBENZIMIDAZOLE PHOSPHORIBOSYLTRANSFERASE"/>
    <property type="match status" value="1"/>
</dbReference>
<reference evidence="12 13" key="1">
    <citation type="submission" date="2017-02" db="EMBL/GenBank/DDBJ databases">
        <title>Draft genome sequence of Moraxella pluranimalium CCUG 54913T type strain.</title>
        <authorList>
            <person name="Salva-Serra F."/>
            <person name="Engstrom-Jakobsson H."/>
            <person name="Thorell K."/>
            <person name="Jaen-Luchoro D."/>
            <person name="Gonzales-Siles L."/>
            <person name="Karlsson R."/>
            <person name="Yazdan S."/>
            <person name="Boulund F."/>
            <person name="Johnning A."/>
            <person name="Engstrand L."/>
            <person name="Kristiansson E."/>
            <person name="Moore E."/>
        </authorList>
    </citation>
    <scope>NUCLEOTIDE SEQUENCE [LARGE SCALE GENOMIC DNA]</scope>
    <source>
        <strain evidence="12 13">CCUG 54913</strain>
    </source>
</reference>
<dbReference type="Gene3D" id="3.40.50.10210">
    <property type="match status" value="1"/>
</dbReference>
<evidence type="ECO:0000256" key="9">
    <source>
        <dbReference type="ARBA" id="ARBA00047340"/>
    </source>
</evidence>
<dbReference type="InterPro" id="IPR023195">
    <property type="entry name" value="Nict_dMeBzImd_PRibTrfase_N"/>
</dbReference>
<feature type="active site" description="Proton acceptor" evidence="10">
    <location>
        <position position="315"/>
    </location>
</feature>
<dbReference type="Pfam" id="PF02277">
    <property type="entry name" value="DBI_PRT"/>
    <property type="match status" value="1"/>
</dbReference>
<dbReference type="NCBIfam" id="NF000996">
    <property type="entry name" value="PRK00105.1"/>
    <property type="match status" value="1"/>
</dbReference>
<evidence type="ECO:0000256" key="7">
    <source>
        <dbReference type="ARBA" id="ARBA00022679"/>
    </source>
</evidence>
<dbReference type="EC" id="2.4.2.21" evidence="3 10"/>
<accession>A0A1T0CJE9</accession>
<dbReference type="GO" id="GO:0008939">
    <property type="term" value="F:nicotinate-nucleotide-dimethylbenzimidazole phosphoribosyltransferase activity"/>
    <property type="evidence" value="ECO:0007669"/>
    <property type="project" value="UniProtKB-UniRule"/>
</dbReference>
<gene>
    <name evidence="10" type="primary">cobT</name>
    <name evidence="12" type="ORF">B0680_09400</name>
</gene>
<dbReference type="UniPathway" id="UPA00061">
    <property type="reaction ID" value="UER00516"/>
</dbReference>
<protein>
    <recommendedName>
        <fullName evidence="4 10">Nicotinate-nucleotide--dimethylbenzimidazole phosphoribosyltransferase</fullName>
        <shortName evidence="10">NN:DBI PRT</shortName>
        <ecNumber evidence="3 10">2.4.2.21</ecNumber>
    </recommendedName>
    <alternativeName>
        <fullName evidence="8 10">N(1)-alpha-phosphoribosyltransferase</fullName>
    </alternativeName>
</protein>
<dbReference type="CDD" id="cd02439">
    <property type="entry name" value="DMB-PRT_CobT"/>
    <property type="match status" value="1"/>
</dbReference>
<evidence type="ECO:0000256" key="6">
    <source>
        <dbReference type="ARBA" id="ARBA00022676"/>
    </source>
</evidence>
<evidence type="ECO:0000256" key="2">
    <source>
        <dbReference type="ARBA" id="ARBA00007110"/>
    </source>
</evidence>
<dbReference type="EMBL" id="MUYU01000027">
    <property type="protein sequence ID" value="OOS22460.1"/>
    <property type="molecule type" value="Genomic_DNA"/>
</dbReference>
<evidence type="ECO:0000256" key="11">
    <source>
        <dbReference type="SAM" id="Phobius"/>
    </source>
</evidence>
<keyword evidence="5 10" id="KW-0169">Cobalamin biosynthesis</keyword>
<dbReference type="RefSeq" id="WP_078254843.1">
    <property type="nucleotide sequence ID" value="NZ_MUYU01000027.1"/>
</dbReference>
<evidence type="ECO:0000256" key="3">
    <source>
        <dbReference type="ARBA" id="ARBA00011991"/>
    </source>
</evidence>
<evidence type="ECO:0000256" key="5">
    <source>
        <dbReference type="ARBA" id="ARBA00022573"/>
    </source>
</evidence>
<dbReference type="PANTHER" id="PTHR43463">
    <property type="entry name" value="NICOTINATE-NUCLEOTIDE--DIMETHYLBENZIMIDAZOLE PHOSPHORIBOSYLTRANSFERASE"/>
    <property type="match status" value="1"/>
</dbReference>
<comment type="similarity">
    <text evidence="2 10">Belongs to the CobT family.</text>
</comment>
<dbReference type="Proteomes" id="UP000189800">
    <property type="component" value="Unassembled WGS sequence"/>
</dbReference>
<keyword evidence="11" id="KW-0812">Transmembrane</keyword>
<evidence type="ECO:0000256" key="4">
    <source>
        <dbReference type="ARBA" id="ARBA00015486"/>
    </source>
</evidence>
<comment type="caution">
    <text evidence="12">The sequence shown here is derived from an EMBL/GenBank/DDBJ whole genome shotgun (WGS) entry which is preliminary data.</text>
</comment>
<dbReference type="STRING" id="470453.B0680_09400"/>
<dbReference type="InterPro" id="IPR003200">
    <property type="entry name" value="Nict_dMeBzImd_PRibTrfase"/>
</dbReference>
<name>A0A1T0CJE9_9GAMM</name>
<comment type="pathway">
    <text evidence="1 10">Nucleoside biosynthesis; alpha-ribazole biosynthesis; alpha-ribazole from 5,6-dimethylbenzimidazole: step 1/2.</text>
</comment>
<dbReference type="InterPro" id="IPR036087">
    <property type="entry name" value="Nict_dMeBzImd_PRibTrfase_sf"/>
</dbReference>
<evidence type="ECO:0000313" key="13">
    <source>
        <dbReference type="Proteomes" id="UP000189800"/>
    </source>
</evidence>
<dbReference type="OrthoDB" id="9781491at2"/>
<dbReference type="NCBIfam" id="TIGR03160">
    <property type="entry name" value="cobT_DBIPRT"/>
    <property type="match status" value="1"/>
</dbReference>
<dbReference type="AlphaFoldDB" id="A0A1T0CJE9"/>
<dbReference type="InterPro" id="IPR017846">
    <property type="entry name" value="Nict_dMeBzImd_PRibTrfase_bact"/>
</dbReference>
<dbReference type="FunFam" id="3.40.50.10210:FF:000001">
    <property type="entry name" value="Nicotinate-nucleotide--dimethylbenzimidazole phosphoribosyltransferase"/>
    <property type="match status" value="1"/>
</dbReference>
<keyword evidence="11" id="KW-1133">Transmembrane helix</keyword>
<keyword evidence="13" id="KW-1185">Reference proteome</keyword>
<proteinExistence type="inferred from homology"/>
<keyword evidence="11" id="KW-0472">Membrane</keyword>
<dbReference type="HAMAP" id="MF_00230">
    <property type="entry name" value="CobT"/>
    <property type="match status" value="1"/>
</dbReference>
<evidence type="ECO:0000256" key="1">
    <source>
        <dbReference type="ARBA" id="ARBA00005049"/>
    </source>
</evidence>
<evidence type="ECO:0000256" key="10">
    <source>
        <dbReference type="HAMAP-Rule" id="MF_00230"/>
    </source>
</evidence>
<comment type="catalytic activity">
    <reaction evidence="9 10">
        <text>5,6-dimethylbenzimidazole + nicotinate beta-D-ribonucleotide = alpha-ribazole 5'-phosphate + nicotinate + H(+)</text>
        <dbReference type="Rhea" id="RHEA:11196"/>
        <dbReference type="ChEBI" id="CHEBI:15378"/>
        <dbReference type="ChEBI" id="CHEBI:15890"/>
        <dbReference type="ChEBI" id="CHEBI:32544"/>
        <dbReference type="ChEBI" id="CHEBI:57502"/>
        <dbReference type="ChEBI" id="CHEBI:57918"/>
        <dbReference type="EC" id="2.4.2.21"/>
    </reaction>
</comment>
<sequence>MWYLNPIKPINQTARNGAYDRQNQLTKPTGALGQMEEAVTQLAGMQGKVCPTAKQLYICTFAGDHGIANAGVSAYPQAVTRQMLYNFATGGACISVMARHYGAISQVIDCGSVGEPYAVDGVEQFHIAPQTQNFLDGPAMSAEQCQKALEIGKYSVEKAVEQGADIYIAGEMGIGNTTASSALAGLLLDENAQSLTGLGTGIDEKTFVYKTQVIEQAINKYKEICQNNPVLALQSVGGFEMAAMVGAYLRAGQLGLPVIIGGFISAVCALCAVRINPDVRQYMLFSHTSAEYGNQKVLNALNAKPLLDLGLRLGEGTGATTAFGVIQLACVVHEQMATFGEAGVSNRDE</sequence>
<evidence type="ECO:0000313" key="12">
    <source>
        <dbReference type="EMBL" id="OOS22460.1"/>
    </source>
</evidence>
<dbReference type="Gene3D" id="1.10.1610.10">
    <property type="match status" value="1"/>
</dbReference>
<dbReference type="SUPFAM" id="SSF52733">
    <property type="entry name" value="Nicotinate mononucleotide:5,6-dimethylbenzimidazole phosphoribosyltransferase (CobT)"/>
    <property type="match status" value="1"/>
</dbReference>
<evidence type="ECO:0000256" key="8">
    <source>
        <dbReference type="ARBA" id="ARBA00030686"/>
    </source>
</evidence>
<organism evidence="12 13">
    <name type="scientific">Moraxella pluranimalium</name>
    <dbReference type="NCBI Taxonomy" id="470453"/>
    <lineage>
        <taxon>Bacteria</taxon>
        <taxon>Pseudomonadati</taxon>
        <taxon>Pseudomonadota</taxon>
        <taxon>Gammaproteobacteria</taxon>
        <taxon>Moraxellales</taxon>
        <taxon>Moraxellaceae</taxon>
        <taxon>Moraxella</taxon>
    </lineage>
</organism>
<feature type="transmembrane region" description="Helical" evidence="11">
    <location>
        <begin position="255"/>
        <end position="275"/>
    </location>
</feature>
<keyword evidence="6 10" id="KW-0328">Glycosyltransferase</keyword>
<dbReference type="GO" id="GO:0009236">
    <property type="term" value="P:cobalamin biosynthetic process"/>
    <property type="evidence" value="ECO:0007669"/>
    <property type="project" value="UniProtKB-UniRule"/>
</dbReference>
<keyword evidence="7 10" id="KW-0808">Transferase</keyword>